<name>B7APL1_9FIRM</name>
<dbReference type="PANTHER" id="PTHR21666:SF270">
    <property type="entry name" value="MUREIN HYDROLASE ACTIVATOR ENVC"/>
    <property type="match status" value="1"/>
</dbReference>
<dbReference type="InterPro" id="IPR050570">
    <property type="entry name" value="Cell_wall_metabolism_enzyme"/>
</dbReference>
<dbReference type="InterPro" id="IPR011055">
    <property type="entry name" value="Dup_hybrid_motif"/>
</dbReference>
<dbReference type="STRING" id="483218.BACPEC_00617"/>
<dbReference type="GO" id="GO:0004222">
    <property type="term" value="F:metalloendopeptidase activity"/>
    <property type="evidence" value="ECO:0007669"/>
    <property type="project" value="TreeGrafter"/>
</dbReference>
<dbReference type="SUPFAM" id="SSF51261">
    <property type="entry name" value="Duplicated hybrid motif"/>
    <property type="match status" value="1"/>
</dbReference>
<evidence type="ECO:0008006" key="7">
    <source>
        <dbReference type="Google" id="ProtNLM"/>
    </source>
</evidence>
<dbReference type="Gene3D" id="3.10.350.10">
    <property type="entry name" value="LysM domain"/>
    <property type="match status" value="1"/>
</dbReference>
<dbReference type="PANTHER" id="PTHR21666">
    <property type="entry name" value="PEPTIDASE-RELATED"/>
    <property type="match status" value="1"/>
</dbReference>
<dbReference type="Gene3D" id="2.70.70.10">
    <property type="entry name" value="Glucose Permease (Domain IIA)"/>
    <property type="match status" value="1"/>
</dbReference>
<proteinExistence type="predicted"/>
<dbReference type="InterPro" id="IPR011098">
    <property type="entry name" value="G5_dom"/>
</dbReference>
<evidence type="ECO:0000259" key="4">
    <source>
        <dbReference type="PROSITE" id="PS51782"/>
    </source>
</evidence>
<dbReference type="SMART" id="SM00257">
    <property type="entry name" value="LysM"/>
    <property type="match status" value="1"/>
</dbReference>
<evidence type="ECO:0000313" key="6">
    <source>
        <dbReference type="Proteomes" id="UP000003136"/>
    </source>
</evidence>
<evidence type="ECO:0000259" key="3">
    <source>
        <dbReference type="PROSITE" id="PS51109"/>
    </source>
</evidence>
<dbReference type="InterPro" id="IPR016047">
    <property type="entry name" value="M23ase_b-sheet_dom"/>
</dbReference>
<sequence length="551" mass="60839">MYFFKYNLLKLEKTFTLSCYSAKITIVTNLLQNVKIMTGGNMSKLTRYNRKIRLTLVKAMSLTCLFCLFYIPIAEMKKDSSVGYYTVVLDGNEIGAVNSVDEANEAMAAARKRLSGEHSEVVYMDPDFKVYEESRLFATRMSEQDIENAIYDNLAPSIVDVDVKEAYTVRINDFTVTVGSRDDVLKLMDKVKSGFDSNNEFQVNLVADSNDSNQYSVDMVKSGIGSNSSDIVAAAMNGALSSDSSVKEGSTAEGLTEISFQQNVSVSKTTADESQIVSLDDAVEAVTKEKAEKTVYEIVPGDTLSGIASKNDIKLSELYDLNEGVTEDTKIMPGDQLIITVPTPELSVVTKERKTYEESYNADVQYVDNDSMYRGTSNVIQEGTEGYRRVTADIEYVDGKESSRDIITQTIIEESQPKIIEVGTQTPPTYIKPIYGGSFSSGFEYRWGRMHSGIDWSCSQGTPVMATASGRVVRAGWYSGYGYCVDIQHANGVMSRYGHLSSIKVSVGQTVDQYDVIAYSGNTGDSTGPHLHFEIRINGTAVNPLNYVNKY</sequence>
<dbReference type="PROSITE" id="PS51109">
    <property type="entry name" value="G5"/>
    <property type="match status" value="1"/>
</dbReference>
<comment type="caution">
    <text evidence="5">The sequence shown here is derived from an EMBL/GenBank/DDBJ whole genome shotgun (WGS) entry which is preliminary data.</text>
</comment>
<dbReference type="eggNOG" id="COG0739">
    <property type="taxonomic scope" value="Bacteria"/>
</dbReference>
<keyword evidence="2" id="KW-0812">Transmembrane</keyword>
<dbReference type="AlphaFoldDB" id="B7APL1"/>
<dbReference type="CDD" id="cd00118">
    <property type="entry name" value="LysM"/>
    <property type="match status" value="1"/>
</dbReference>
<dbReference type="InterPro" id="IPR018392">
    <property type="entry name" value="LysM"/>
</dbReference>
<evidence type="ECO:0000313" key="5">
    <source>
        <dbReference type="EMBL" id="EEC58485.1"/>
    </source>
</evidence>
<protein>
    <recommendedName>
        <fullName evidence="7">LysM domain-containing protein</fullName>
    </recommendedName>
</protein>
<feature type="domain" description="LysM" evidence="4">
    <location>
        <begin position="294"/>
        <end position="339"/>
    </location>
</feature>
<dbReference type="Pfam" id="PF01476">
    <property type="entry name" value="LysM"/>
    <property type="match status" value="1"/>
</dbReference>
<dbReference type="Proteomes" id="UP000003136">
    <property type="component" value="Unassembled WGS sequence"/>
</dbReference>
<dbReference type="EMBL" id="ABVQ01000034">
    <property type="protein sequence ID" value="EEC58485.1"/>
    <property type="molecule type" value="Genomic_DNA"/>
</dbReference>
<gene>
    <name evidence="5" type="ORF">BACPEC_00617</name>
</gene>
<dbReference type="HOGENOM" id="CLU_027710_2_1_9"/>
<dbReference type="eggNOG" id="COG1388">
    <property type="taxonomic scope" value="Bacteria"/>
</dbReference>
<dbReference type="Gene3D" id="2.20.230.10">
    <property type="entry name" value="Resuscitation-promoting factor rpfb"/>
    <property type="match status" value="1"/>
</dbReference>
<evidence type="ECO:0000256" key="1">
    <source>
        <dbReference type="ARBA" id="ARBA00022729"/>
    </source>
</evidence>
<dbReference type="CDD" id="cd12797">
    <property type="entry name" value="M23_peptidase"/>
    <property type="match status" value="1"/>
</dbReference>
<dbReference type="PROSITE" id="PS51782">
    <property type="entry name" value="LYSM"/>
    <property type="match status" value="1"/>
</dbReference>
<keyword evidence="1" id="KW-0732">Signal</keyword>
<organism evidence="5 6">
    <name type="scientific">[Bacteroides] pectinophilus ATCC 43243</name>
    <dbReference type="NCBI Taxonomy" id="483218"/>
    <lineage>
        <taxon>Bacteria</taxon>
        <taxon>Bacillati</taxon>
        <taxon>Bacillota</taxon>
        <taxon>Clostridia</taxon>
        <taxon>Eubacteriales</taxon>
    </lineage>
</organism>
<reference evidence="5 6" key="2">
    <citation type="submission" date="2008-11" db="EMBL/GenBank/DDBJ databases">
        <authorList>
            <person name="Fulton L."/>
            <person name="Clifton S."/>
            <person name="Fulton B."/>
            <person name="Xu J."/>
            <person name="Minx P."/>
            <person name="Pepin K.H."/>
            <person name="Johnson M."/>
            <person name="Bhonagiri V."/>
            <person name="Nash W.E."/>
            <person name="Mardis E.R."/>
            <person name="Wilson R.K."/>
        </authorList>
    </citation>
    <scope>NUCLEOTIDE SEQUENCE [LARGE SCALE GENOMIC DNA]</scope>
    <source>
        <strain evidence="5 6">ATCC 43243</strain>
    </source>
</reference>
<keyword evidence="2" id="KW-0472">Membrane</keyword>
<feature type="domain" description="G5" evidence="3">
    <location>
        <begin position="346"/>
        <end position="426"/>
    </location>
</feature>
<dbReference type="SUPFAM" id="SSF54106">
    <property type="entry name" value="LysM domain"/>
    <property type="match status" value="1"/>
</dbReference>
<dbReference type="SMART" id="SM01208">
    <property type="entry name" value="G5"/>
    <property type="match status" value="1"/>
</dbReference>
<dbReference type="Pfam" id="PF01551">
    <property type="entry name" value="Peptidase_M23"/>
    <property type="match status" value="1"/>
</dbReference>
<dbReference type="InterPro" id="IPR036779">
    <property type="entry name" value="LysM_dom_sf"/>
</dbReference>
<reference evidence="5 6" key="1">
    <citation type="submission" date="2008-11" db="EMBL/GenBank/DDBJ databases">
        <title>Draft genome sequence of Bacteroides pectinophilus (ATCC 43243).</title>
        <authorList>
            <person name="Sudarsanam P."/>
            <person name="Ley R."/>
            <person name="Guruge J."/>
            <person name="Turnbaugh P.J."/>
            <person name="Mahowald M."/>
            <person name="Liep D."/>
            <person name="Gordon J."/>
        </authorList>
    </citation>
    <scope>NUCLEOTIDE SEQUENCE [LARGE SCALE GENOMIC DNA]</scope>
    <source>
        <strain evidence="5 6">ATCC 43243</strain>
    </source>
</reference>
<feature type="transmembrane region" description="Helical" evidence="2">
    <location>
        <begin position="52"/>
        <end position="71"/>
    </location>
</feature>
<accession>B7APL1</accession>
<dbReference type="Pfam" id="PF07501">
    <property type="entry name" value="G5"/>
    <property type="match status" value="1"/>
</dbReference>
<keyword evidence="6" id="KW-1185">Reference proteome</keyword>
<evidence type="ECO:0000256" key="2">
    <source>
        <dbReference type="SAM" id="Phobius"/>
    </source>
</evidence>
<keyword evidence="2" id="KW-1133">Transmembrane helix</keyword>